<sequence length="314" mass="35861">MISIPHKAKQFLVLLVKLLIVGGAFYFIYDQLANNDKLDWQKFITLFRKNQSVLGISFILLLSVLNRYFEILKWQNLAKVIHEISFLEATKQVLAALTAGIFTPNGVGEYAGKALFYPKSEAKKVVFLNLICNGIQMILTIIFGIFGLMYFNVNYNVITTKTVAILFGGFILVLIVLFSLKKIKIKGYSIEKLVHKINEIPKSVHRKNILFGILRYLVFSHQYYFLFLAFDVELPYFILMATIASVYFLASSLPTFQFLDFAVKGSVAIYFFGILGVNEWIVVFISTLMWFLNVVLPVVLGSYFVLNFKTKPAE</sequence>
<keyword evidence="1" id="KW-0472">Membrane</keyword>
<dbReference type="Proteomes" id="UP000198302">
    <property type="component" value="Unassembled WGS sequence"/>
</dbReference>
<evidence type="ECO:0000313" key="2">
    <source>
        <dbReference type="EMBL" id="KIO53851.1"/>
    </source>
</evidence>
<dbReference type="Proteomes" id="UP000032061">
    <property type="component" value="Unassembled WGS sequence"/>
</dbReference>
<proteinExistence type="predicted"/>
<keyword evidence="1" id="KW-1133">Transmembrane helix</keyword>
<evidence type="ECO:0008006" key="6">
    <source>
        <dbReference type="Google" id="ProtNLM"/>
    </source>
</evidence>
<dbReference type="RefSeq" id="WP_041516636.1">
    <property type="nucleotide sequence ID" value="NZ_JPRK01000005.1"/>
</dbReference>
<comment type="caution">
    <text evidence="2">The sequence shown here is derived from an EMBL/GenBank/DDBJ whole genome shotgun (WGS) entry which is preliminary data.</text>
</comment>
<keyword evidence="1" id="KW-0812">Transmembrane</keyword>
<evidence type="ECO:0000313" key="3">
    <source>
        <dbReference type="EMBL" id="OXA90537.1"/>
    </source>
</evidence>
<organism evidence="2 4">
    <name type="scientific">Flavobacterium hibernum</name>
    <dbReference type="NCBI Taxonomy" id="37752"/>
    <lineage>
        <taxon>Bacteria</taxon>
        <taxon>Pseudomonadati</taxon>
        <taxon>Bacteroidota</taxon>
        <taxon>Flavobacteriia</taxon>
        <taxon>Flavobacteriales</taxon>
        <taxon>Flavobacteriaceae</taxon>
        <taxon>Flavobacterium</taxon>
    </lineage>
</organism>
<dbReference type="GO" id="GO:0005886">
    <property type="term" value="C:plasma membrane"/>
    <property type="evidence" value="ECO:0007669"/>
    <property type="project" value="UniProtKB-SubCell"/>
</dbReference>
<dbReference type="AlphaFoldDB" id="A0A0D0F2L9"/>
<name>A0A0D0F2L9_9FLAO</name>
<feature type="transmembrane region" description="Helical" evidence="1">
    <location>
        <begin position="163"/>
        <end position="180"/>
    </location>
</feature>
<dbReference type="EMBL" id="MUGX01000006">
    <property type="protein sequence ID" value="OXA90537.1"/>
    <property type="molecule type" value="Genomic_DNA"/>
</dbReference>
<dbReference type="STRING" id="37752.IW18_05785"/>
<feature type="transmembrane region" description="Helical" evidence="1">
    <location>
        <begin position="261"/>
        <end position="282"/>
    </location>
</feature>
<feature type="transmembrane region" description="Helical" evidence="1">
    <location>
        <begin position="209"/>
        <end position="230"/>
    </location>
</feature>
<dbReference type="OrthoDB" id="1121314at2"/>
<dbReference type="EMBL" id="JPRK01000005">
    <property type="protein sequence ID" value="KIO53851.1"/>
    <property type="molecule type" value="Genomic_DNA"/>
</dbReference>
<evidence type="ECO:0000313" key="5">
    <source>
        <dbReference type="Proteomes" id="UP000198302"/>
    </source>
</evidence>
<reference evidence="3 5" key="2">
    <citation type="submission" date="2016-11" db="EMBL/GenBank/DDBJ databases">
        <title>Whole genomes of Flavobacteriaceae.</title>
        <authorList>
            <person name="Stine C."/>
            <person name="Li C."/>
            <person name="Tadesse D."/>
        </authorList>
    </citation>
    <scope>NUCLEOTIDE SEQUENCE [LARGE SCALE GENOMIC DNA]</scope>
    <source>
        <strain evidence="3 5">ATCC 51468</strain>
    </source>
</reference>
<keyword evidence="5" id="KW-1185">Reference proteome</keyword>
<feature type="transmembrane region" description="Helical" evidence="1">
    <location>
        <begin position="288"/>
        <end position="306"/>
    </location>
</feature>
<feature type="transmembrane region" description="Helical" evidence="1">
    <location>
        <begin position="49"/>
        <end position="69"/>
    </location>
</feature>
<feature type="transmembrane region" description="Helical" evidence="1">
    <location>
        <begin position="236"/>
        <end position="254"/>
    </location>
</feature>
<feature type="transmembrane region" description="Helical" evidence="1">
    <location>
        <begin position="12"/>
        <end position="29"/>
    </location>
</feature>
<feature type="transmembrane region" description="Helical" evidence="1">
    <location>
        <begin position="126"/>
        <end position="151"/>
    </location>
</feature>
<evidence type="ECO:0000256" key="1">
    <source>
        <dbReference type="SAM" id="Phobius"/>
    </source>
</evidence>
<protein>
    <recommendedName>
        <fullName evidence="6">Lysylphosphatidylglycerol synthetase</fullName>
    </recommendedName>
</protein>
<reference evidence="2 4" key="1">
    <citation type="submission" date="2015-01" db="EMBL/GenBank/DDBJ databases">
        <title>Genome of Flavobacterium hibernum DSM 12611.</title>
        <authorList>
            <person name="Stropko S.J."/>
            <person name="Pipes S.E."/>
            <person name="Newman J.D."/>
        </authorList>
    </citation>
    <scope>NUCLEOTIDE SEQUENCE [LARGE SCALE GENOMIC DNA]</scope>
    <source>
        <strain evidence="2 4">DSM 12611</strain>
    </source>
</reference>
<gene>
    <name evidence="3" type="ORF">B0A73_02055</name>
    <name evidence="2" type="ORF">IW18_05785</name>
</gene>
<evidence type="ECO:0000313" key="4">
    <source>
        <dbReference type="Proteomes" id="UP000032061"/>
    </source>
</evidence>
<accession>A0A0D0F2L9</accession>